<evidence type="ECO:0000256" key="1">
    <source>
        <dbReference type="SAM" id="MobiDB-lite"/>
    </source>
</evidence>
<proteinExistence type="predicted"/>
<evidence type="ECO:0000313" key="2">
    <source>
        <dbReference type="EMBL" id="KAG2911463.1"/>
    </source>
</evidence>
<name>A0A8T1BZK1_9STRA</name>
<organism evidence="2 3">
    <name type="scientific">Phytophthora cactorum</name>
    <dbReference type="NCBI Taxonomy" id="29920"/>
    <lineage>
        <taxon>Eukaryota</taxon>
        <taxon>Sar</taxon>
        <taxon>Stramenopiles</taxon>
        <taxon>Oomycota</taxon>
        <taxon>Peronosporomycetes</taxon>
        <taxon>Peronosporales</taxon>
        <taxon>Peronosporaceae</taxon>
        <taxon>Phytophthora</taxon>
    </lineage>
</organism>
<feature type="region of interest" description="Disordered" evidence="1">
    <location>
        <begin position="122"/>
        <end position="170"/>
    </location>
</feature>
<reference evidence="2" key="1">
    <citation type="submission" date="2018-10" db="EMBL/GenBank/DDBJ databases">
        <title>Effector identification in a new, highly contiguous assembly of the strawberry crown rot pathogen Phytophthora cactorum.</title>
        <authorList>
            <person name="Armitage A.D."/>
            <person name="Nellist C.F."/>
            <person name="Bates H."/>
            <person name="Vickerstaff R.J."/>
            <person name="Harrison R.J."/>
        </authorList>
    </citation>
    <scope>NUCLEOTIDE SEQUENCE</scope>
    <source>
        <strain evidence="2">4040</strain>
    </source>
</reference>
<dbReference type="EMBL" id="RCMK01000816">
    <property type="protein sequence ID" value="KAG2911463.1"/>
    <property type="molecule type" value="Genomic_DNA"/>
</dbReference>
<protein>
    <submittedName>
        <fullName evidence="2">Uncharacterized protein</fullName>
    </submittedName>
</protein>
<dbReference type="Proteomes" id="UP000736787">
    <property type="component" value="Unassembled WGS sequence"/>
</dbReference>
<sequence length="170" mass="19629">MVTVRGKYVSSNNAPFGVAWRELKKQGWTSVRPRARNLECKWEYVRSDGNPNDIMGVSYFMGRTSCWITTLQLQRGLALRPRMLNLVFPLLCRRHQPLRHPLDLPRRVPHRPLHLLGPHRLLCGNHPSSNAGNHRRQQRRANAGDHVPRVKPPSDEEELSEASRTLVLHM</sequence>
<dbReference type="AlphaFoldDB" id="A0A8T1BZK1"/>
<accession>A0A8T1BZK1</accession>
<comment type="caution">
    <text evidence="2">The sequence shown here is derived from an EMBL/GenBank/DDBJ whole genome shotgun (WGS) entry which is preliminary data.</text>
</comment>
<feature type="compositionally biased region" description="Basic and acidic residues" evidence="1">
    <location>
        <begin position="142"/>
        <end position="154"/>
    </location>
</feature>
<evidence type="ECO:0000313" key="3">
    <source>
        <dbReference type="Proteomes" id="UP000736787"/>
    </source>
</evidence>
<gene>
    <name evidence="2" type="ORF">PC117_g19165</name>
</gene>